<dbReference type="RefSeq" id="WP_022588349.1">
    <property type="nucleotide sequence ID" value="NZ_AXDC01000029.1"/>
</dbReference>
<reference evidence="1 2" key="1">
    <citation type="journal article" date="2013" name="Genome Announc.">
        <title>Draft Genome Sequence of an Anaerobic and Extremophilic Bacterium, Caldanaerobacter yonseiensis, Isolated from a Geothermal Hot Stream.</title>
        <authorList>
            <person name="Lee S.J."/>
            <person name="Lee Y.J."/>
            <person name="Park G.S."/>
            <person name="Kim B.C."/>
            <person name="Lee S.J."/>
            <person name="Shin J.H."/>
            <person name="Lee D.W."/>
        </authorList>
    </citation>
    <scope>NUCLEOTIDE SEQUENCE [LARGE SCALE GENOMIC DNA]</scope>
    <source>
        <strain evidence="1 2">KB-1</strain>
    </source>
</reference>
<comment type="caution">
    <text evidence="1">The sequence shown here is derived from an EMBL/GenBank/DDBJ whole genome shotgun (WGS) entry which is preliminary data.</text>
</comment>
<dbReference type="Proteomes" id="UP000016856">
    <property type="component" value="Unassembled WGS sequence"/>
</dbReference>
<accession>U5CTS0</accession>
<proteinExistence type="predicted"/>
<gene>
    <name evidence="1" type="ORF">O163_10080</name>
</gene>
<evidence type="ECO:0000313" key="2">
    <source>
        <dbReference type="Proteomes" id="UP000016856"/>
    </source>
</evidence>
<evidence type="ECO:0000313" key="1">
    <source>
        <dbReference type="EMBL" id="ERM91512.1"/>
    </source>
</evidence>
<dbReference type="EMBL" id="AXDC01000029">
    <property type="protein sequence ID" value="ERM91512.1"/>
    <property type="molecule type" value="Genomic_DNA"/>
</dbReference>
<protein>
    <submittedName>
        <fullName evidence="1">Uncharacterized protein</fullName>
    </submittedName>
</protein>
<dbReference type="PATRIC" id="fig|1388761.3.peg.2034"/>
<organism evidence="1 2">
    <name type="scientific">Caldanaerobacter subterraneus subsp. yonseiensis KB-1</name>
    <dbReference type="NCBI Taxonomy" id="1388761"/>
    <lineage>
        <taxon>Bacteria</taxon>
        <taxon>Bacillati</taxon>
        <taxon>Bacillota</taxon>
        <taxon>Clostridia</taxon>
        <taxon>Thermoanaerobacterales</taxon>
        <taxon>Thermoanaerobacteraceae</taxon>
        <taxon>Caldanaerobacter</taxon>
    </lineage>
</organism>
<sequence>MDDITAAFFQQLYEKIKQLEPSGKKEKLLVKALVISEMAGLGYSKEIVDKIVENRKQIEKKFTYNRAV</sequence>
<dbReference type="AlphaFoldDB" id="U5CTS0"/>
<name>U5CTS0_CALSX</name>